<dbReference type="GO" id="GO:0000479">
    <property type="term" value="P:endonucleolytic cleavage of tricistronic rRNA transcript (SSU-rRNA, 5.8S rRNA, LSU-rRNA)"/>
    <property type="evidence" value="ECO:0000318"/>
    <property type="project" value="GO_Central"/>
</dbReference>
<dbReference type="GO" id="GO:0004521">
    <property type="term" value="F:RNA endonuclease activity"/>
    <property type="evidence" value="ECO:0000318"/>
    <property type="project" value="GO_Central"/>
</dbReference>
<evidence type="ECO:0000259" key="2">
    <source>
        <dbReference type="Pfam" id="PF01137"/>
    </source>
</evidence>
<reference evidence="3 4" key="1">
    <citation type="journal article" date="2011" name="Science">
        <title>The Selaginella genome identifies genetic changes associated with the evolution of vascular plants.</title>
        <authorList>
            <person name="Banks J.A."/>
            <person name="Nishiyama T."/>
            <person name="Hasebe M."/>
            <person name="Bowman J.L."/>
            <person name="Gribskov M."/>
            <person name="dePamphilis C."/>
            <person name="Albert V.A."/>
            <person name="Aono N."/>
            <person name="Aoyama T."/>
            <person name="Ambrose B.A."/>
            <person name="Ashton N.W."/>
            <person name="Axtell M.J."/>
            <person name="Barker E."/>
            <person name="Barker M.S."/>
            <person name="Bennetzen J.L."/>
            <person name="Bonawitz N.D."/>
            <person name="Chapple C."/>
            <person name="Cheng C."/>
            <person name="Correa L.G."/>
            <person name="Dacre M."/>
            <person name="DeBarry J."/>
            <person name="Dreyer I."/>
            <person name="Elias M."/>
            <person name="Engstrom E.M."/>
            <person name="Estelle M."/>
            <person name="Feng L."/>
            <person name="Finet C."/>
            <person name="Floyd S.K."/>
            <person name="Frommer W.B."/>
            <person name="Fujita T."/>
            <person name="Gramzow L."/>
            <person name="Gutensohn M."/>
            <person name="Harholt J."/>
            <person name="Hattori M."/>
            <person name="Heyl A."/>
            <person name="Hirai T."/>
            <person name="Hiwatashi Y."/>
            <person name="Ishikawa M."/>
            <person name="Iwata M."/>
            <person name="Karol K.G."/>
            <person name="Koehler B."/>
            <person name="Kolukisaoglu U."/>
            <person name="Kubo M."/>
            <person name="Kurata T."/>
            <person name="Lalonde S."/>
            <person name="Li K."/>
            <person name="Li Y."/>
            <person name="Litt A."/>
            <person name="Lyons E."/>
            <person name="Manning G."/>
            <person name="Maruyama T."/>
            <person name="Michael T.P."/>
            <person name="Mikami K."/>
            <person name="Miyazaki S."/>
            <person name="Morinaga S."/>
            <person name="Murata T."/>
            <person name="Mueller-Roeber B."/>
            <person name="Nelson D.R."/>
            <person name="Obara M."/>
            <person name="Oguri Y."/>
            <person name="Olmstead R.G."/>
            <person name="Onodera N."/>
            <person name="Petersen B.L."/>
            <person name="Pils B."/>
            <person name="Prigge M."/>
            <person name="Rensing S.A."/>
            <person name="Riano-Pachon D.M."/>
            <person name="Roberts A.W."/>
            <person name="Sato Y."/>
            <person name="Scheller H.V."/>
            <person name="Schulz B."/>
            <person name="Schulz C."/>
            <person name="Shakirov E.V."/>
            <person name="Shibagaki N."/>
            <person name="Shinohara N."/>
            <person name="Shippen D.E."/>
            <person name="Soerensen I."/>
            <person name="Sotooka R."/>
            <person name="Sugimoto N."/>
            <person name="Sugita M."/>
            <person name="Sumikawa N."/>
            <person name="Tanurdzic M."/>
            <person name="Theissen G."/>
            <person name="Ulvskov P."/>
            <person name="Wakazuki S."/>
            <person name="Weng J.K."/>
            <person name="Willats W.W."/>
            <person name="Wipf D."/>
            <person name="Wolf P.G."/>
            <person name="Yang L."/>
            <person name="Zimmer A.D."/>
            <person name="Zhu Q."/>
            <person name="Mitros T."/>
            <person name="Hellsten U."/>
            <person name="Loque D."/>
            <person name="Otillar R."/>
            <person name="Salamov A."/>
            <person name="Schmutz J."/>
            <person name="Shapiro H."/>
            <person name="Lindquist E."/>
            <person name="Lucas S."/>
            <person name="Rokhsar D."/>
            <person name="Grigoriev I.V."/>
        </authorList>
    </citation>
    <scope>NUCLEOTIDE SEQUENCE [LARGE SCALE GENOMIC DNA]</scope>
</reference>
<evidence type="ECO:0000313" key="4">
    <source>
        <dbReference type="Proteomes" id="UP000001514"/>
    </source>
</evidence>
<dbReference type="Proteomes" id="UP000001514">
    <property type="component" value="Unassembled WGS sequence"/>
</dbReference>
<feature type="signal peptide" evidence="1">
    <location>
        <begin position="1"/>
        <end position="25"/>
    </location>
</feature>
<dbReference type="Pfam" id="PF01137">
    <property type="entry name" value="RTC"/>
    <property type="match status" value="1"/>
</dbReference>
<protein>
    <recommendedName>
        <fullName evidence="2">RNA 3'-terminal phosphate cyclase domain-containing protein</fullName>
    </recommendedName>
</protein>
<dbReference type="InParanoid" id="D8R2A0"/>
<dbReference type="PANTHER" id="PTHR11096">
    <property type="entry name" value="RNA 3' TERMINAL PHOSPHATE CYCLASE"/>
    <property type="match status" value="1"/>
</dbReference>
<dbReference type="InterPro" id="IPR023797">
    <property type="entry name" value="RNA3'_phos_cyclase_dom"/>
</dbReference>
<name>D8R2A0_SELML</name>
<dbReference type="PANTHER" id="PTHR11096:SF1">
    <property type="entry name" value="RNA 3'-TERMINAL PHOSPHATE CYCLASE-LIKE PROTEIN"/>
    <property type="match status" value="1"/>
</dbReference>
<dbReference type="InterPro" id="IPR013792">
    <property type="entry name" value="RNA3'P_cycl/enolpyr_Trfase_a/b"/>
</dbReference>
<dbReference type="GO" id="GO:0005730">
    <property type="term" value="C:nucleolus"/>
    <property type="evidence" value="ECO:0000318"/>
    <property type="project" value="GO_Central"/>
</dbReference>
<dbReference type="InterPro" id="IPR000228">
    <property type="entry name" value="RNA3'_term_phos_cyc"/>
</dbReference>
<dbReference type="Gene3D" id="3.65.10.20">
    <property type="entry name" value="RNA 3'-terminal phosphate cyclase domain"/>
    <property type="match status" value="2"/>
</dbReference>
<dbReference type="SUPFAM" id="SSF55205">
    <property type="entry name" value="EPT/RTPC-like"/>
    <property type="match status" value="1"/>
</dbReference>
<evidence type="ECO:0000313" key="3">
    <source>
        <dbReference type="EMBL" id="EFJ33686.1"/>
    </source>
</evidence>
<sequence length="201" mass="21722">MVAAGWDSSLIVSTVLIDMYAACIANDSRDPCVDTFRTATLPMLKHFGVPIEFLELKVVACGTPPLGGSEVVLKVPIVPKSLTISGLWDLTGDKNDHRLHFKLRVRGYAFRSIRAPASRGPGDTSSHVLATGDKAGRSCKFNSPDVSKVKVGKLSSYDIKTLQHIKEFLGVQFSIKPDPATGMALLTCIGSGFQNLYRKVS</sequence>
<dbReference type="EMBL" id="GL377570">
    <property type="protein sequence ID" value="EFJ33686.1"/>
    <property type="molecule type" value="Genomic_DNA"/>
</dbReference>
<feature type="domain" description="RNA 3'-terminal phosphate cyclase" evidence="2">
    <location>
        <begin position="25"/>
        <end position="175"/>
    </location>
</feature>
<evidence type="ECO:0000256" key="1">
    <source>
        <dbReference type="SAM" id="SignalP"/>
    </source>
</evidence>
<organism evidence="4">
    <name type="scientific">Selaginella moellendorffii</name>
    <name type="common">Spikemoss</name>
    <dbReference type="NCBI Taxonomy" id="88036"/>
    <lineage>
        <taxon>Eukaryota</taxon>
        <taxon>Viridiplantae</taxon>
        <taxon>Streptophyta</taxon>
        <taxon>Embryophyta</taxon>
        <taxon>Tracheophyta</taxon>
        <taxon>Lycopodiopsida</taxon>
        <taxon>Selaginellales</taxon>
        <taxon>Selaginellaceae</taxon>
        <taxon>Selaginella</taxon>
    </lineage>
</organism>
<keyword evidence="1" id="KW-0732">Signal</keyword>
<dbReference type="InterPro" id="IPR037136">
    <property type="entry name" value="RNA3'_phos_cyclase_dom_sf"/>
</dbReference>
<feature type="chain" id="PRO_5003121451" description="RNA 3'-terminal phosphate cyclase domain-containing protein" evidence="1">
    <location>
        <begin position="26"/>
        <end position="201"/>
    </location>
</feature>
<accession>D8R2A0</accession>
<gene>
    <name evidence="3" type="ORF">SELMODRAFT_439076</name>
</gene>
<dbReference type="HOGENOM" id="CLU_027882_1_2_1"/>
<dbReference type="eggNOG" id="KOG3980">
    <property type="taxonomic scope" value="Eukaryota"/>
</dbReference>
<keyword evidence="4" id="KW-1185">Reference proteome</keyword>
<proteinExistence type="predicted"/>
<dbReference type="STRING" id="88036.D8R2A0"/>
<dbReference type="KEGG" id="smo:SELMODRAFT_439076"/>
<dbReference type="Gramene" id="EFJ33686">
    <property type="protein sequence ID" value="EFJ33686"/>
    <property type="gene ID" value="SELMODRAFT_439076"/>
</dbReference>
<dbReference type="AlphaFoldDB" id="D8R2A0"/>